<dbReference type="EMBL" id="JBAWTH010000114">
    <property type="protein sequence ID" value="KAL2276407.1"/>
    <property type="molecule type" value="Genomic_DNA"/>
</dbReference>
<reference evidence="1 2" key="1">
    <citation type="submission" date="2024-03" db="EMBL/GenBank/DDBJ databases">
        <title>A high-quality draft genome sequence of Diaporthe vaccinii, a causative agent of upright dieback and viscid rot disease in cranberry plants.</title>
        <authorList>
            <person name="Sarrasin M."/>
            <person name="Lang B.F."/>
            <person name="Burger G."/>
        </authorList>
    </citation>
    <scope>NUCLEOTIDE SEQUENCE [LARGE SCALE GENOMIC DNA]</scope>
    <source>
        <strain evidence="1 2">IS7</strain>
    </source>
</reference>
<accession>A0ABR4E1V2</accession>
<proteinExistence type="predicted"/>
<comment type="caution">
    <text evidence="1">The sequence shown here is derived from an EMBL/GenBank/DDBJ whole genome shotgun (WGS) entry which is preliminary data.</text>
</comment>
<evidence type="ECO:0000313" key="2">
    <source>
        <dbReference type="Proteomes" id="UP001600888"/>
    </source>
</evidence>
<name>A0ABR4E1V2_9PEZI</name>
<gene>
    <name evidence="1" type="ORF">FJTKL_00921</name>
</gene>
<dbReference type="Proteomes" id="UP001600888">
    <property type="component" value="Unassembled WGS sequence"/>
</dbReference>
<organism evidence="1 2">
    <name type="scientific">Diaporthe vaccinii</name>
    <dbReference type="NCBI Taxonomy" id="105482"/>
    <lineage>
        <taxon>Eukaryota</taxon>
        <taxon>Fungi</taxon>
        <taxon>Dikarya</taxon>
        <taxon>Ascomycota</taxon>
        <taxon>Pezizomycotina</taxon>
        <taxon>Sordariomycetes</taxon>
        <taxon>Sordariomycetidae</taxon>
        <taxon>Diaporthales</taxon>
        <taxon>Diaporthaceae</taxon>
        <taxon>Diaporthe</taxon>
        <taxon>Diaporthe eres species complex</taxon>
    </lineage>
</organism>
<sequence>MAADPFIALASALRAAGKNMGERMDGLRRAEIALENIKKASTDLSIVNKQGELNHVVGLFCSSSAVVMEKSATPLGGSNWLQVEHAMMSGHC</sequence>
<keyword evidence="2" id="KW-1185">Reference proteome</keyword>
<protein>
    <submittedName>
        <fullName evidence="1">Uncharacterized protein</fullName>
    </submittedName>
</protein>
<evidence type="ECO:0000313" key="1">
    <source>
        <dbReference type="EMBL" id="KAL2276407.1"/>
    </source>
</evidence>